<keyword evidence="3" id="KW-1185">Reference proteome</keyword>
<dbReference type="AlphaFoldDB" id="A0A9P6BX10"/>
<protein>
    <recommendedName>
        <fullName evidence="1">Integrase zinc-binding domain-containing protein</fullName>
    </recommendedName>
</protein>
<organism evidence="2 3">
    <name type="scientific">Macrolepiota fuliginosa MF-IS2</name>
    <dbReference type="NCBI Taxonomy" id="1400762"/>
    <lineage>
        <taxon>Eukaryota</taxon>
        <taxon>Fungi</taxon>
        <taxon>Dikarya</taxon>
        <taxon>Basidiomycota</taxon>
        <taxon>Agaricomycotina</taxon>
        <taxon>Agaricomycetes</taxon>
        <taxon>Agaricomycetidae</taxon>
        <taxon>Agaricales</taxon>
        <taxon>Agaricineae</taxon>
        <taxon>Agaricaceae</taxon>
        <taxon>Macrolepiota</taxon>
    </lineage>
</organism>
<feature type="non-terminal residue" evidence="2">
    <location>
        <position position="113"/>
    </location>
</feature>
<gene>
    <name evidence="2" type="ORF">P691DRAFT_622124</name>
</gene>
<comment type="caution">
    <text evidence="2">The sequence shown here is derived from an EMBL/GenBank/DDBJ whole genome shotgun (WGS) entry which is preliminary data.</text>
</comment>
<evidence type="ECO:0000259" key="1">
    <source>
        <dbReference type="Pfam" id="PF17921"/>
    </source>
</evidence>
<proteinExistence type="predicted"/>
<feature type="non-terminal residue" evidence="2">
    <location>
        <position position="1"/>
    </location>
</feature>
<dbReference type="EMBL" id="MU151986">
    <property type="protein sequence ID" value="KAF9441264.1"/>
    <property type="molecule type" value="Genomic_DNA"/>
</dbReference>
<dbReference type="InterPro" id="IPR041588">
    <property type="entry name" value="Integrase_H2C2"/>
</dbReference>
<accession>A0A9P6BX10</accession>
<feature type="domain" description="Integrase zinc-binding" evidence="1">
    <location>
        <begin position="70"/>
        <end position="113"/>
    </location>
</feature>
<name>A0A9P6BX10_9AGAR</name>
<dbReference type="Gene3D" id="1.10.340.70">
    <property type="match status" value="1"/>
</dbReference>
<dbReference type="OrthoDB" id="3249394at2759"/>
<reference evidence="2" key="1">
    <citation type="submission" date="2020-11" db="EMBL/GenBank/DDBJ databases">
        <authorList>
            <consortium name="DOE Joint Genome Institute"/>
            <person name="Ahrendt S."/>
            <person name="Riley R."/>
            <person name="Andreopoulos W."/>
            <person name="Labutti K."/>
            <person name="Pangilinan J."/>
            <person name="Ruiz-Duenas F.J."/>
            <person name="Barrasa J.M."/>
            <person name="Sanchez-Garcia M."/>
            <person name="Camarero S."/>
            <person name="Miyauchi S."/>
            <person name="Serrano A."/>
            <person name="Linde D."/>
            <person name="Babiker R."/>
            <person name="Drula E."/>
            <person name="Ayuso-Fernandez I."/>
            <person name="Pacheco R."/>
            <person name="Padilla G."/>
            <person name="Ferreira P."/>
            <person name="Barriuso J."/>
            <person name="Kellner H."/>
            <person name="Castanera R."/>
            <person name="Alfaro M."/>
            <person name="Ramirez L."/>
            <person name="Pisabarro A.G."/>
            <person name="Kuo A."/>
            <person name="Tritt A."/>
            <person name="Lipzen A."/>
            <person name="He G."/>
            <person name="Yan M."/>
            <person name="Ng V."/>
            <person name="Cullen D."/>
            <person name="Martin F."/>
            <person name="Rosso M.-N."/>
            <person name="Henrissat B."/>
            <person name="Hibbett D."/>
            <person name="Martinez A.T."/>
            <person name="Grigoriev I.V."/>
        </authorList>
    </citation>
    <scope>NUCLEOTIDE SEQUENCE</scope>
    <source>
        <strain evidence="2">MF-IS2</strain>
    </source>
</reference>
<evidence type="ECO:0000313" key="3">
    <source>
        <dbReference type="Proteomes" id="UP000807342"/>
    </source>
</evidence>
<dbReference type="Pfam" id="PF17921">
    <property type="entry name" value="Integrase_H2C2"/>
    <property type="match status" value="1"/>
</dbReference>
<dbReference type="Proteomes" id="UP000807342">
    <property type="component" value="Unassembled WGS sequence"/>
</dbReference>
<evidence type="ECO:0000313" key="2">
    <source>
        <dbReference type="EMBL" id="KAF9441264.1"/>
    </source>
</evidence>
<sequence>TFIDALNGGRDGINILSEIQGKYAQDSFFRDIMENPKEFKNFSVRNELIYLKENDAECLCVPKVLVNGRNIHEVLIHEAHSLLAHLGPHKTLGKLSCWWKDMAKDVMAFCESC</sequence>